<gene>
    <name evidence="1" type="ORF">JAY77_16690</name>
</gene>
<dbReference type="EMBL" id="JAEPCR010000084">
    <property type="protein sequence ID" value="MCG7979769.1"/>
    <property type="molecule type" value="Genomic_DNA"/>
</dbReference>
<organism evidence="1 2">
    <name type="scientific">Candidatus Thiodiazotropha taylori</name>
    <dbReference type="NCBI Taxonomy" id="2792791"/>
    <lineage>
        <taxon>Bacteria</taxon>
        <taxon>Pseudomonadati</taxon>
        <taxon>Pseudomonadota</taxon>
        <taxon>Gammaproteobacteria</taxon>
        <taxon>Chromatiales</taxon>
        <taxon>Sedimenticolaceae</taxon>
        <taxon>Candidatus Thiodiazotropha</taxon>
    </lineage>
</organism>
<dbReference type="Proteomes" id="UP000886674">
    <property type="component" value="Unassembled WGS sequence"/>
</dbReference>
<comment type="caution">
    <text evidence="1">The sequence shown here is derived from an EMBL/GenBank/DDBJ whole genome shotgun (WGS) entry which is preliminary data.</text>
</comment>
<dbReference type="AlphaFoldDB" id="A0A9E4NMZ3"/>
<evidence type="ECO:0000313" key="1">
    <source>
        <dbReference type="EMBL" id="MCG7979769.1"/>
    </source>
</evidence>
<proteinExistence type="predicted"/>
<reference evidence="1" key="1">
    <citation type="journal article" date="2021" name="Proc. Natl. Acad. Sci. U.S.A.">
        <title>Global biogeography of chemosynthetic symbionts reveals both localized and globally distributed symbiont groups. .</title>
        <authorList>
            <person name="Osvatic J.T."/>
            <person name="Wilkins L.G.E."/>
            <person name="Leibrecht L."/>
            <person name="Leray M."/>
            <person name="Zauner S."/>
            <person name="Polzin J."/>
            <person name="Camacho Y."/>
            <person name="Gros O."/>
            <person name="van Gils J.A."/>
            <person name="Eisen J.A."/>
            <person name="Petersen J.M."/>
            <person name="Yuen B."/>
        </authorList>
    </citation>
    <scope>NUCLEOTIDE SEQUENCE</scope>
    <source>
        <strain evidence="1">MAGclacostrist055</strain>
    </source>
</reference>
<name>A0A9E4NMZ3_9GAMM</name>
<protein>
    <submittedName>
        <fullName evidence="1">Uncharacterized protein</fullName>
    </submittedName>
</protein>
<evidence type="ECO:0000313" key="2">
    <source>
        <dbReference type="Proteomes" id="UP000886674"/>
    </source>
</evidence>
<sequence>MERKIKAMSPEELDDLIRGEDTEDNCRLYIGEEQLYFATFEEAKLEAEKHMEHKPELRIEILAETELPDFWAFEYENGKWVPS</sequence>
<accession>A0A9E4NMZ3</accession>